<evidence type="ECO:0000256" key="5">
    <source>
        <dbReference type="ARBA" id="ARBA00023136"/>
    </source>
</evidence>
<comment type="similarity">
    <text evidence="2 6">Belongs to the ABC-3 integral membrane protein family.</text>
</comment>
<comment type="subcellular location">
    <subcellularLocation>
        <location evidence="6">Cell membrane</location>
        <topology evidence="6">Multi-pass membrane protein</topology>
    </subcellularLocation>
    <subcellularLocation>
        <location evidence="1">Membrane</location>
        <topology evidence="1">Multi-pass membrane protein</topology>
    </subcellularLocation>
</comment>
<evidence type="ECO:0000256" key="4">
    <source>
        <dbReference type="ARBA" id="ARBA00022989"/>
    </source>
</evidence>
<feature type="transmembrane region" description="Helical" evidence="7">
    <location>
        <begin position="87"/>
        <end position="103"/>
    </location>
</feature>
<gene>
    <name evidence="8" type="ORF">UU70_C0010G0007</name>
</gene>
<keyword evidence="6" id="KW-0813">Transport</keyword>
<accession>A0A0G0YVN2</accession>
<comment type="caution">
    <text evidence="8">The sequence shown here is derived from an EMBL/GenBank/DDBJ whole genome shotgun (WGS) entry which is preliminary data.</text>
</comment>
<sequence>MTTNPLFLQLLVGTLIGLGAGYLGSFMILKRMSLVGDVISHVALPGIAVALIFEINPFFGAFTALFLAIVGIWFLERRTELPSETLVGIFFALSLALGILITPEPELLEALFGDIAKIGPTDALITFALIAIIFFTMFRIYRELTISIISKQLAQSMGINVSKTSFLFLLLVAAIVAIGLKVTGVFLMGALVIVPAAAAKNVSIGLARFTKLAALFGGISALGGILFANYFNLHPGPIVVLASGVVFLLTLLFKK</sequence>
<evidence type="ECO:0000313" key="9">
    <source>
        <dbReference type="Proteomes" id="UP000034380"/>
    </source>
</evidence>
<dbReference type="InterPro" id="IPR037294">
    <property type="entry name" value="ABC_BtuC-like"/>
</dbReference>
<dbReference type="InterPro" id="IPR001626">
    <property type="entry name" value="ABC_TroCD"/>
</dbReference>
<dbReference type="PATRIC" id="fig|1619020.3.peg.99"/>
<feature type="transmembrane region" description="Helical" evidence="7">
    <location>
        <begin position="186"/>
        <end position="206"/>
    </location>
</feature>
<feature type="transmembrane region" description="Helical" evidence="7">
    <location>
        <begin position="237"/>
        <end position="253"/>
    </location>
</feature>
<proteinExistence type="inferred from homology"/>
<feature type="transmembrane region" description="Helical" evidence="7">
    <location>
        <begin position="123"/>
        <end position="141"/>
    </location>
</feature>
<organism evidence="8 9">
    <name type="scientific">Candidatus Yanofskybacteria bacterium GW2011_GWA1_41_6</name>
    <dbReference type="NCBI Taxonomy" id="1619020"/>
    <lineage>
        <taxon>Bacteria</taxon>
        <taxon>Candidatus Yanofskyibacteriota</taxon>
    </lineage>
</organism>
<dbReference type="GO" id="GO:0010043">
    <property type="term" value="P:response to zinc ion"/>
    <property type="evidence" value="ECO:0007669"/>
    <property type="project" value="TreeGrafter"/>
</dbReference>
<dbReference type="AlphaFoldDB" id="A0A0G0YVN2"/>
<dbReference type="PANTHER" id="PTHR30477">
    <property type="entry name" value="ABC-TRANSPORTER METAL-BINDING PROTEIN"/>
    <property type="match status" value="1"/>
</dbReference>
<dbReference type="Proteomes" id="UP000034380">
    <property type="component" value="Unassembled WGS sequence"/>
</dbReference>
<dbReference type="EMBL" id="LCBQ01000010">
    <property type="protein sequence ID" value="KKS13736.1"/>
    <property type="molecule type" value="Genomic_DNA"/>
</dbReference>
<keyword evidence="5 7" id="KW-0472">Membrane</keyword>
<dbReference type="GO" id="GO:0055085">
    <property type="term" value="P:transmembrane transport"/>
    <property type="evidence" value="ECO:0007669"/>
    <property type="project" value="InterPro"/>
</dbReference>
<feature type="transmembrane region" description="Helical" evidence="7">
    <location>
        <begin position="161"/>
        <end position="180"/>
    </location>
</feature>
<keyword evidence="4 7" id="KW-1133">Transmembrane helix</keyword>
<keyword evidence="3 6" id="KW-0812">Transmembrane</keyword>
<evidence type="ECO:0000256" key="1">
    <source>
        <dbReference type="ARBA" id="ARBA00004141"/>
    </source>
</evidence>
<evidence type="ECO:0000256" key="2">
    <source>
        <dbReference type="ARBA" id="ARBA00008034"/>
    </source>
</evidence>
<dbReference type="SUPFAM" id="SSF81345">
    <property type="entry name" value="ABC transporter involved in vitamin B12 uptake, BtuC"/>
    <property type="match status" value="1"/>
</dbReference>
<name>A0A0G0YVN2_9BACT</name>
<feature type="transmembrane region" description="Helical" evidence="7">
    <location>
        <begin position="213"/>
        <end position="231"/>
    </location>
</feature>
<evidence type="ECO:0000256" key="7">
    <source>
        <dbReference type="SAM" id="Phobius"/>
    </source>
</evidence>
<feature type="transmembrane region" description="Helical" evidence="7">
    <location>
        <begin position="58"/>
        <end position="75"/>
    </location>
</feature>
<dbReference type="Gene3D" id="1.10.3470.10">
    <property type="entry name" value="ABC transporter involved in vitamin B12 uptake, BtuC"/>
    <property type="match status" value="1"/>
</dbReference>
<dbReference type="GO" id="GO:0043190">
    <property type="term" value="C:ATP-binding cassette (ABC) transporter complex"/>
    <property type="evidence" value="ECO:0007669"/>
    <property type="project" value="InterPro"/>
</dbReference>
<evidence type="ECO:0000256" key="6">
    <source>
        <dbReference type="RuleBase" id="RU003943"/>
    </source>
</evidence>
<evidence type="ECO:0000256" key="3">
    <source>
        <dbReference type="ARBA" id="ARBA00022692"/>
    </source>
</evidence>
<dbReference type="Pfam" id="PF00950">
    <property type="entry name" value="ABC-3"/>
    <property type="match status" value="1"/>
</dbReference>
<protein>
    <submittedName>
        <fullName evidence="8">ABC-3 protein</fullName>
    </submittedName>
</protein>
<evidence type="ECO:0000313" key="8">
    <source>
        <dbReference type="EMBL" id="KKS13736.1"/>
    </source>
</evidence>
<feature type="transmembrane region" description="Helical" evidence="7">
    <location>
        <begin position="6"/>
        <end position="29"/>
    </location>
</feature>
<dbReference type="PANTHER" id="PTHR30477:SF0">
    <property type="entry name" value="METAL TRANSPORT SYSTEM MEMBRANE PROTEIN TM_0125-RELATED"/>
    <property type="match status" value="1"/>
</dbReference>
<reference evidence="8 9" key="1">
    <citation type="journal article" date="2015" name="Nature">
        <title>rRNA introns, odd ribosomes, and small enigmatic genomes across a large radiation of phyla.</title>
        <authorList>
            <person name="Brown C.T."/>
            <person name="Hug L.A."/>
            <person name="Thomas B.C."/>
            <person name="Sharon I."/>
            <person name="Castelle C.J."/>
            <person name="Singh A."/>
            <person name="Wilkins M.J."/>
            <person name="Williams K.H."/>
            <person name="Banfield J.F."/>
        </authorList>
    </citation>
    <scope>NUCLEOTIDE SEQUENCE [LARGE SCALE GENOMIC DNA]</scope>
</reference>